<dbReference type="STRING" id="897.B2D07_13150"/>
<dbReference type="OrthoDB" id="262740at2"/>
<sequence>MATFTLLVDGQVLDHELLAQLQTVEAEEHLQMADMLRLVFNIAVKEDGSGWRVLDDAVFSPLTHLQLQITVGNNDPVTVIDAYVVETQTAFTNNPGESTLTVTAMDAGVLMSRREVVRTWAGMSDSDIAGTIFNDYGLSSEVETTDVTYEEDNTLIVQRGTDMQFLQLLAQRHGFDVYIDVDPASGSLTGHFGPVRLDGEPQGLLTIHMGQSSNLNFLNVRWDMLRPTAVQVDNIDFDSGENQTGSAGSSDLTLLGGEDLFKSTTPRMSRVLPSGAAIDAELLSIAQGLCNRSSLAVVAEGEVDTRNFGAVLRAKRTVTVRGAGELYSGIYLVERVLHAFIEGEYTQSFTLRRNALAPRRQDDFTPEEE</sequence>
<dbReference type="Proteomes" id="UP000014977">
    <property type="component" value="Unassembled WGS sequence"/>
</dbReference>
<dbReference type="EMBL" id="ATHJ01000059">
    <property type="protein sequence ID" value="EPR43047.1"/>
    <property type="molecule type" value="Genomic_DNA"/>
</dbReference>
<evidence type="ECO:0000313" key="1">
    <source>
        <dbReference type="EMBL" id="EPR43047.1"/>
    </source>
</evidence>
<gene>
    <name evidence="1" type="ORF">dsmv_1413</name>
</gene>
<protein>
    <recommendedName>
        <fullName evidence="3">Phage late control D family protein</fullName>
    </recommendedName>
</protein>
<proteinExistence type="predicted"/>
<name>S7U125_DESML</name>
<dbReference type="eggNOG" id="COG3500">
    <property type="taxonomic scope" value="Bacteria"/>
</dbReference>
<dbReference type="SUPFAM" id="SSF69279">
    <property type="entry name" value="Phage tail proteins"/>
    <property type="match status" value="1"/>
</dbReference>
<evidence type="ECO:0000313" key="2">
    <source>
        <dbReference type="Proteomes" id="UP000014977"/>
    </source>
</evidence>
<dbReference type="AlphaFoldDB" id="S7U125"/>
<comment type="caution">
    <text evidence="1">The sequence shown here is derived from an EMBL/GenBank/DDBJ whole genome shotgun (WGS) entry which is preliminary data.</text>
</comment>
<keyword evidence="2" id="KW-1185">Reference proteome</keyword>
<accession>S7U125</accession>
<dbReference type="RefSeq" id="WP_020875760.1">
    <property type="nucleotide sequence ID" value="NZ_ATHJ01000059.1"/>
</dbReference>
<evidence type="ECO:0008006" key="3">
    <source>
        <dbReference type="Google" id="ProtNLM"/>
    </source>
</evidence>
<organism evidence="1 2">
    <name type="scientific">Desulfococcus multivorans DSM 2059</name>
    <dbReference type="NCBI Taxonomy" id="1121405"/>
    <lineage>
        <taxon>Bacteria</taxon>
        <taxon>Pseudomonadati</taxon>
        <taxon>Thermodesulfobacteriota</taxon>
        <taxon>Desulfobacteria</taxon>
        <taxon>Desulfobacterales</taxon>
        <taxon>Desulfococcaceae</taxon>
        <taxon>Desulfococcus</taxon>
    </lineage>
</organism>
<reference evidence="1 2" key="1">
    <citation type="journal article" date="2013" name="Genome Announc.">
        <title>Draft genome sequences for three mercury-methylating, sulfate-reducing bacteria.</title>
        <authorList>
            <person name="Brown S.D."/>
            <person name="Hurt R.A.Jr."/>
            <person name="Gilmour C.C."/>
            <person name="Elias D.A."/>
        </authorList>
    </citation>
    <scope>NUCLEOTIDE SEQUENCE [LARGE SCALE GENOMIC DNA]</scope>
    <source>
        <strain evidence="1 2">DSM 2059</strain>
    </source>
</reference>